<dbReference type="CDD" id="cd07723">
    <property type="entry name" value="hydroxyacylglutathione_hydrolase_MBL-fold"/>
    <property type="match status" value="1"/>
</dbReference>
<keyword evidence="6" id="KW-0479">Metal-binding</keyword>
<keyword evidence="13" id="KW-1185">Reference proteome</keyword>
<evidence type="ECO:0000256" key="5">
    <source>
        <dbReference type="ARBA" id="ARBA00011917"/>
    </source>
</evidence>
<accession>A0AAN9YM68</accession>
<dbReference type="AlphaFoldDB" id="A0AAN9YM68"/>
<dbReference type="InterPro" id="IPR001279">
    <property type="entry name" value="Metallo-B-lactamas"/>
</dbReference>
<reference evidence="12 13" key="1">
    <citation type="submission" date="2024-02" db="EMBL/GenBank/DDBJ databases">
        <title>De novo assembly and annotation of 12 fungi associated with fruit tree decline syndrome in Ontario, Canada.</title>
        <authorList>
            <person name="Sulman M."/>
            <person name="Ellouze W."/>
            <person name="Ilyukhin E."/>
        </authorList>
    </citation>
    <scope>NUCLEOTIDE SEQUENCE [LARGE SCALE GENOMIC DNA]</scope>
    <source>
        <strain evidence="12 13">M11/M66-122</strain>
    </source>
</reference>
<evidence type="ECO:0000259" key="11">
    <source>
        <dbReference type="SMART" id="SM00849"/>
    </source>
</evidence>
<comment type="cofactor">
    <cofactor evidence="2">
        <name>Zn(2+)</name>
        <dbReference type="ChEBI" id="CHEBI:29105"/>
    </cofactor>
</comment>
<dbReference type="InterPro" id="IPR036866">
    <property type="entry name" value="RibonucZ/Hydroxyglut_hydro"/>
</dbReference>
<keyword evidence="7" id="KW-0378">Hydrolase</keyword>
<dbReference type="SMART" id="SM00849">
    <property type="entry name" value="Lactamase_B"/>
    <property type="match status" value="1"/>
</dbReference>
<feature type="compositionally biased region" description="Polar residues" evidence="10">
    <location>
        <begin position="317"/>
        <end position="333"/>
    </location>
</feature>
<evidence type="ECO:0000256" key="1">
    <source>
        <dbReference type="ARBA" id="ARBA00001623"/>
    </source>
</evidence>
<dbReference type="EMBL" id="JAKJXP020000073">
    <property type="protein sequence ID" value="KAK7749421.1"/>
    <property type="molecule type" value="Genomic_DNA"/>
</dbReference>
<dbReference type="PANTHER" id="PTHR11935:SF94">
    <property type="entry name" value="TENZING NORGAY, ISOFORM C"/>
    <property type="match status" value="1"/>
</dbReference>
<evidence type="ECO:0000256" key="10">
    <source>
        <dbReference type="SAM" id="MobiDB-lite"/>
    </source>
</evidence>
<comment type="caution">
    <text evidence="12">The sequence shown here is derived from an EMBL/GenBank/DDBJ whole genome shotgun (WGS) entry which is preliminary data.</text>
</comment>
<protein>
    <recommendedName>
        <fullName evidence="5">hydroxyacylglutathione hydrolase</fullName>
        <ecNumber evidence="5">3.1.2.6</ecNumber>
    </recommendedName>
    <alternativeName>
        <fullName evidence="9">Glyoxalase II</fullName>
    </alternativeName>
</protein>
<dbReference type="InterPro" id="IPR035680">
    <property type="entry name" value="Clx_II_MBL"/>
</dbReference>
<dbReference type="GO" id="GO:0046872">
    <property type="term" value="F:metal ion binding"/>
    <property type="evidence" value="ECO:0007669"/>
    <property type="project" value="UniProtKB-KW"/>
</dbReference>
<dbReference type="GO" id="GO:0004519">
    <property type="term" value="F:endonuclease activity"/>
    <property type="evidence" value="ECO:0007669"/>
    <property type="project" value="InterPro"/>
</dbReference>
<evidence type="ECO:0000256" key="3">
    <source>
        <dbReference type="ARBA" id="ARBA00004963"/>
    </source>
</evidence>
<dbReference type="NCBIfam" id="TIGR03413">
    <property type="entry name" value="GSH_gloB"/>
    <property type="match status" value="1"/>
</dbReference>
<dbReference type="InterPro" id="IPR032282">
    <property type="entry name" value="HAGH_C"/>
</dbReference>
<dbReference type="GO" id="GO:0004416">
    <property type="term" value="F:hydroxyacylglutathione hydrolase activity"/>
    <property type="evidence" value="ECO:0007669"/>
    <property type="project" value="UniProtKB-EC"/>
</dbReference>
<dbReference type="Pfam" id="PF04031">
    <property type="entry name" value="Las1"/>
    <property type="match status" value="1"/>
</dbReference>
<evidence type="ECO:0000313" key="12">
    <source>
        <dbReference type="EMBL" id="KAK7749421.1"/>
    </source>
</evidence>
<gene>
    <name evidence="12" type="primary">GLO2</name>
    <name evidence="12" type="ORF">SLS62_008165</name>
</gene>
<dbReference type="Gene3D" id="3.60.15.10">
    <property type="entry name" value="Ribonuclease Z/Hydroxyacylglutathione hydrolase-like"/>
    <property type="match status" value="1"/>
</dbReference>
<proteinExistence type="inferred from homology"/>
<comment type="catalytic activity">
    <reaction evidence="1">
        <text>an S-(2-hydroxyacyl)glutathione + H2O = a 2-hydroxy carboxylate + glutathione + H(+)</text>
        <dbReference type="Rhea" id="RHEA:21864"/>
        <dbReference type="ChEBI" id="CHEBI:15377"/>
        <dbReference type="ChEBI" id="CHEBI:15378"/>
        <dbReference type="ChEBI" id="CHEBI:57925"/>
        <dbReference type="ChEBI" id="CHEBI:58896"/>
        <dbReference type="ChEBI" id="CHEBI:71261"/>
        <dbReference type="EC" id="3.1.2.6"/>
    </reaction>
</comment>
<organism evidence="12 13">
    <name type="scientific">Diatrype stigma</name>
    <dbReference type="NCBI Taxonomy" id="117547"/>
    <lineage>
        <taxon>Eukaryota</taxon>
        <taxon>Fungi</taxon>
        <taxon>Dikarya</taxon>
        <taxon>Ascomycota</taxon>
        <taxon>Pezizomycotina</taxon>
        <taxon>Sordariomycetes</taxon>
        <taxon>Xylariomycetidae</taxon>
        <taxon>Xylariales</taxon>
        <taxon>Diatrypaceae</taxon>
        <taxon>Diatrype</taxon>
    </lineage>
</organism>
<dbReference type="SUPFAM" id="SSF56281">
    <property type="entry name" value="Metallo-hydrolase/oxidoreductase"/>
    <property type="match status" value="1"/>
</dbReference>
<dbReference type="Pfam" id="PF16123">
    <property type="entry name" value="HAGH_C"/>
    <property type="match status" value="1"/>
</dbReference>
<evidence type="ECO:0000256" key="9">
    <source>
        <dbReference type="ARBA" id="ARBA00031044"/>
    </source>
</evidence>
<comment type="pathway">
    <text evidence="3">Secondary metabolite metabolism; methylglyoxal degradation; (R)-lactate from methylglyoxal: step 2/2.</text>
</comment>
<evidence type="ECO:0000256" key="4">
    <source>
        <dbReference type="ARBA" id="ARBA00006759"/>
    </source>
</evidence>
<evidence type="ECO:0000256" key="2">
    <source>
        <dbReference type="ARBA" id="ARBA00001947"/>
    </source>
</evidence>
<dbReference type="Pfam" id="PF00753">
    <property type="entry name" value="Lactamase_B"/>
    <property type="match status" value="1"/>
</dbReference>
<comment type="similarity">
    <text evidence="4">Belongs to the metallo-beta-lactamase superfamily. Glyoxalase II family.</text>
</comment>
<evidence type="ECO:0000256" key="6">
    <source>
        <dbReference type="ARBA" id="ARBA00022723"/>
    </source>
</evidence>
<dbReference type="InterPro" id="IPR007174">
    <property type="entry name" value="Las1"/>
</dbReference>
<dbReference type="GO" id="GO:0019243">
    <property type="term" value="P:methylglyoxal catabolic process to D-lactate via S-lactoyl-glutathione"/>
    <property type="evidence" value="ECO:0007669"/>
    <property type="project" value="InterPro"/>
</dbReference>
<dbReference type="GO" id="GO:0090730">
    <property type="term" value="C:Las1 complex"/>
    <property type="evidence" value="ECO:0007669"/>
    <property type="project" value="InterPro"/>
</dbReference>
<dbReference type="EC" id="3.1.2.6" evidence="5"/>
<name>A0AAN9YM68_9PEZI</name>
<dbReference type="InterPro" id="IPR017782">
    <property type="entry name" value="Hydroxyacylglutathione_Hdrlase"/>
</dbReference>
<evidence type="ECO:0000256" key="7">
    <source>
        <dbReference type="ARBA" id="ARBA00022801"/>
    </source>
</evidence>
<dbReference type="Proteomes" id="UP001320420">
    <property type="component" value="Unassembled WGS sequence"/>
</dbReference>
<dbReference type="PANTHER" id="PTHR11935">
    <property type="entry name" value="BETA LACTAMASE DOMAIN"/>
    <property type="match status" value="1"/>
</dbReference>
<feature type="region of interest" description="Disordered" evidence="10">
    <location>
        <begin position="313"/>
        <end position="333"/>
    </location>
</feature>
<evidence type="ECO:0000256" key="8">
    <source>
        <dbReference type="ARBA" id="ARBA00022833"/>
    </source>
</evidence>
<feature type="domain" description="Metallo-beta-lactamase" evidence="11">
    <location>
        <begin position="338"/>
        <end position="502"/>
    </location>
</feature>
<keyword evidence="8" id="KW-0862">Zinc</keyword>
<dbReference type="GO" id="GO:0006364">
    <property type="term" value="P:rRNA processing"/>
    <property type="evidence" value="ECO:0007669"/>
    <property type="project" value="InterPro"/>
</dbReference>
<evidence type="ECO:0000313" key="13">
    <source>
        <dbReference type="Proteomes" id="UP001320420"/>
    </source>
</evidence>
<sequence>MVQYIHTPWRDRAELLKVRQQFYPSPPQPLAAAADAIATTTTTTAIATSAAEAEQQHAVSRVSMWMQRGGCPHLVESTALLTAAILSDLREARTGPGSSSYAIRAAYSAAFSRFVTGLLDSQQDKQRKLSMYSVAKTIGLPATFVELRHQATHEQLPSLLKLRAAAKKALAWIWHFYWETLPSSSSGHDASSPNTAEEADRLSACKEFLLQHLGHDEQSDVSSSKRKSWQKKLRQWDEALLLQALAEIGESSEDPKLVLRSLRLSRSILDERSANVHGDAAEADVRQPRSAEQREAVRAELEKYNVELEATPVSAGRSETVQPTNQTSLQTKGTGSHDNYAYLLIDEQSKDAVVVDPAHPKEVSPVLKEAISSGKINLKAIVNTHHHWDHAGGNKQIRSDLGTPDLPIIGGKDSEAVTLTPPNGEGFQVGSIAVKGLYTPCHTQDSICWFAQDGDEKAVFTGDTLFHGGCGRFFEGTAEEMHTALNKTLASLPDETKVYPGHEYTKSNVKFGVSVLQSDAVKKLQAFAESNKETQGKFTIGDEKQHNVFMRVEDPEIQKATGKTDPVEVMARLREMKNNFK</sequence>